<comment type="caution">
    <text evidence="2">The sequence shown here is derived from an EMBL/GenBank/DDBJ whole genome shotgun (WGS) entry which is preliminary data.</text>
</comment>
<proteinExistence type="predicted"/>
<reference evidence="2 3" key="1">
    <citation type="submission" date="2007-01" db="EMBL/GenBank/DDBJ databases">
        <authorList>
            <person name="Haygood M."/>
            <person name="Podell S."/>
            <person name="Anderson C."/>
            <person name="Hopkinson B."/>
            <person name="Roe K."/>
            <person name="Barbeau K."/>
            <person name="Gaasterland T."/>
            <person name="Ferriera S."/>
            <person name="Johnson J."/>
            <person name="Kravitz S."/>
            <person name="Beeson K."/>
            <person name="Sutton G."/>
            <person name="Rogers Y.-H."/>
            <person name="Friedman R."/>
            <person name="Frazier M."/>
            <person name="Venter J.C."/>
        </authorList>
    </citation>
    <scope>NUCLEOTIDE SEQUENCE [LARGE SCALE GENOMIC DNA]</scope>
    <source>
        <strain evidence="2 3">ATCC 23134</strain>
    </source>
</reference>
<dbReference type="Proteomes" id="UP000004095">
    <property type="component" value="Unassembled WGS sequence"/>
</dbReference>
<evidence type="ECO:0000259" key="1">
    <source>
        <dbReference type="PROSITE" id="PS50076"/>
    </source>
</evidence>
<dbReference type="SUPFAM" id="SSF46565">
    <property type="entry name" value="Chaperone J-domain"/>
    <property type="match status" value="1"/>
</dbReference>
<dbReference type="InterPro" id="IPR001623">
    <property type="entry name" value="DnaJ_domain"/>
</dbReference>
<dbReference type="PANTHER" id="PTHR43908:SF3">
    <property type="entry name" value="AT29763P-RELATED"/>
    <property type="match status" value="1"/>
</dbReference>
<dbReference type="PANTHER" id="PTHR43908">
    <property type="entry name" value="AT29763P-RELATED"/>
    <property type="match status" value="1"/>
</dbReference>
<gene>
    <name evidence="2" type="ORF">M23134_01977</name>
</gene>
<dbReference type="Gene3D" id="1.10.287.110">
    <property type="entry name" value="DnaJ domain"/>
    <property type="match status" value="1"/>
</dbReference>
<sequence>MDKPLITSRDELYSYFPVRKYIFGKKTVINLTFKKMKLKNYYTLLQVVPQASIDEIKKAYRKLAKIWHPDKNHSPSASKVFQGIHEAYKTLTHPKKRNAYNLKYWQIFGKPTTQNTPANKHHDGFDPNFSAENVLRKNCDRMMRGNHQKSSRIYQEWLNQFWANWGQKTNPTTSS</sequence>
<evidence type="ECO:0000313" key="2">
    <source>
        <dbReference type="EMBL" id="EAY31948.1"/>
    </source>
</evidence>
<evidence type="ECO:0000313" key="3">
    <source>
        <dbReference type="Proteomes" id="UP000004095"/>
    </source>
</evidence>
<feature type="domain" description="J" evidence="1">
    <location>
        <begin position="40"/>
        <end position="104"/>
    </location>
</feature>
<dbReference type="AlphaFoldDB" id="A1ZCE6"/>
<organism evidence="2 3">
    <name type="scientific">Microscilla marina ATCC 23134</name>
    <dbReference type="NCBI Taxonomy" id="313606"/>
    <lineage>
        <taxon>Bacteria</taxon>
        <taxon>Pseudomonadati</taxon>
        <taxon>Bacteroidota</taxon>
        <taxon>Cytophagia</taxon>
        <taxon>Cytophagales</taxon>
        <taxon>Microscillaceae</taxon>
        <taxon>Microscilla</taxon>
    </lineage>
</organism>
<dbReference type="InterPro" id="IPR051100">
    <property type="entry name" value="DnaJ_subfamily_B/C"/>
</dbReference>
<accession>A1ZCE6</accession>
<dbReference type="eggNOG" id="COG0484">
    <property type="taxonomic scope" value="Bacteria"/>
</dbReference>
<keyword evidence="3" id="KW-1185">Reference proteome</keyword>
<dbReference type="CDD" id="cd06257">
    <property type="entry name" value="DnaJ"/>
    <property type="match status" value="1"/>
</dbReference>
<dbReference type="GO" id="GO:0030544">
    <property type="term" value="F:Hsp70 protein binding"/>
    <property type="evidence" value="ECO:0007669"/>
    <property type="project" value="TreeGrafter"/>
</dbReference>
<dbReference type="PRINTS" id="PR00625">
    <property type="entry name" value="JDOMAIN"/>
</dbReference>
<dbReference type="InterPro" id="IPR036869">
    <property type="entry name" value="J_dom_sf"/>
</dbReference>
<protein>
    <submittedName>
        <fullName evidence="2">Flj14281-prov protein</fullName>
    </submittedName>
</protein>
<name>A1ZCE6_MICM2</name>
<dbReference type="PROSITE" id="PS50076">
    <property type="entry name" value="DNAJ_2"/>
    <property type="match status" value="1"/>
</dbReference>
<dbReference type="GO" id="GO:0071218">
    <property type="term" value="P:cellular response to misfolded protein"/>
    <property type="evidence" value="ECO:0007669"/>
    <property type="project" value="TreeGrafter"/>
</dbReference>
<dbReference type="Pfam" id="PF00226">
    <property type="entry name" value="DnaJ"/>
    <property type="match status" value="1"/>
</dbReference>
<dbReference type="EMBL" id="AAWS01000001">
    <property type="protein sequence ID" value="EAY31948.1"/>
    <property type="molecule type" value="Genomic_DNA"/>
</dbReference>
<dbReference type="SMART" id="SM00271">
    <property type="entry name" value="DnaJ"/>
    <property type="match status" value="1"/>
</dbReference>